<evidence type="ECO:0000313" key="12">
    <source>
        <dbReference type="Proteomes" id="UP000608594"/>
    </source>
</evidence>
<dbReference type="InterPro" id="IPR007387">
    <property type="entry name" value="TRAP_DctQ"/>
</dbReference>
<evidence type="ECO:0000256" key="2">
    <source>
        <dbReference type="ARBA" id="ARBA00022448"/>
    </source>
</evidence>
<evidence type="ECO:0000256" key="1">
    <source>
        <dbReference type="ARBA" id="ARBA00004429"/>
    </source>
</evidence>
<reference evidence="11" key="1">
    <citation type="submission" date="2020-08" db="EMBL/GenBank/DDBJ databases">
        <title>Paracoccus amoyensis sp. nov., isolated from the surface seawater at coast of Xiamen, Fujian.</title>
        <authorList>
            <person name="Lyu L."/>
        </authorList>
    </citation>
    <scope>NUCLEOTIDE SEQUENCE</scope>
    <source>
        <strain evidence="11">11-3</strain>
    </source>
</reference>
<organism evidence="11 12">
    <name type="scientific">Paracoccus amoyensis</name>
    <dbReference type="NCBI Taxonomy" id="2760093"/>
    <lineage>
        <taxon>Bacteria</taxon>
        <taxon>Pseudomonadati</taxon>
        <taxon>Pseudomonadota</taxon>
        <taxon>Alphaproteobacteria</taxon>
        <taxon>Rhodobacterales</taxon>
        <taxon>Paracoccaceae</taxon>
        <taxon>Paracoccus</taxon>
    </lineage>
</organism>
<evidence type="ECO:0000256" key="9">
    <source>
        <dbReference type="RuleBase" id="RU369079"/>
    </source>
</evidence>
<keyword evidence="2 9" id="KW-0813">Transport</keyword>
<keyword evidence="7 9" id="KW-0472">Membrane</keyword>
<accession>A0A926J6Q2</accession>
<name>A0A926J6Q2_9RHOB</name>
<proteinExistence type="inferred from homology"/>
<comment type="similarity">
    <text evidence="8 9">Belongs to the TRAP transporter small permease family.</text>
</comment>
<feature type="transmembrane region" description="Helical" evidence="9">
    <location>
        <begin position="21"/>
        <end position="40"/>
    </location>
</feature>
<keyword evidence="5 9" id="KW-0812">Transmembrane</keyword>
<evidence type="ECO:0000313" key="11">
    <source>
        <dbReference type="EMBL" id="MBC9247477.1"/>
    </source>
</evidence>
<keyword evidence="4 9" id="KW-0997">Cell inner membrane</keyword>
<evidence type="ECO:0000256" key="6">
    <source>
        <dbReference type="ARBA" id="ARBA00022989"/>
    </source>
</evidence>
<dbReference type="InterPro" id="IPR055348">
    <property type="entry name" value="DctQ"/>
</dbReference>
<evidence type="ECO:0000256" key="7">
    <source>
        <dbReference type="ARBA" id="ARBA00023136"/>
    </source>
</evidence>
<comment type="subcellular location">
    <subcellularLocation>
        <location evidence="1 9">Cell inner membrane</location>
        <topology evidence="1 9">Multi-pass membrane protein</topology>
    </subcellularLocation>
</comment>
<evidence type="ECO:0000259" key="10">
    <source>
        <dbReference type="Pfam" id="PF04290"/>
    </source>
</evidence>
<evidence type="ECO:0000256" key="5">
    <source>
        <dbReference type="ARBA" id="ARBA00022692"/>
    </source>
</evidence>
<dbReference type="GO" id="GO:0005886">
    <property type="term" value="C:plasma membrane"/>
    <property type="evidence" value="ECO:0007669"/>
    <property type="project" value="UniProtKB-SubCell"/>
</dbReference>
<feature type="domain" description="Tripartite ATP-independent periplasmic transporters DctQ component" evidence="10">
    <location>
        <begin position="27"/>
        <end position="156"/>
    </location>
</feature>
<comment type="subunit">
    <text evidence="9">The complex comprises the extracytoplasmic solute receptor protein and the two transmembrane proteins.</text>
</comment>
<keyword evidence="12" id="KW-1185">Reference proteome</keyword>
<feature type="transmembrane region" description="Helical" evidence="9">
    <location>
        <begin position="89"/>
        <end position="113"/>
    </location>
</feature>
<dbReference type="RefSeq" id="WP_187793950.1">
    <property type="nucleotide sequence ID" value="NZ_JACOQL010000003.1"/>
</dbReference>
<evidence type="ECO:0000256" key="3">
    <source>
        <dbReference type="ARBA" id="ARBA00022475"/>
    </source>
</evidence>
<dbReference type="GO" id="GO:0015740">
    <property type="term" value="P:C4-dicarboxylate transport"/>
    <property type="evidence" value="ECO:0007669"/>
    <property type="project" value="TreeGrafter"/>
</dbReference>
<dbReference type="Proteomes" id="UP000608594">
    <property type="component" value="Unassembled WGS sequence"/>
</dbReference>
<dbReference type="PANTHER" id="PTHR35011">
    <property type="entry name" value="2,3-DIKETO-L-GULONATE TRAP TRANSPORTER SMALL PERMEASE PROTEIN YIAM"/>
    <property type="match status" value="1"/>
</dbReference>
<sequence>MTGLSTLSDLLARLERWASRFLVVGFVALIVTNVGMRYVLGRPIVFAEEVAAIMLVWLAFVSISISIHDRRQIGVTLLTERLAPQLRHIVDLVVLALVAAILATLLWASVKWVLSPAVAFEQIITLGWAKSPFYWIVPIFSACALIHVLADLSEGIAGRQNIELATEKESVE</sequence>
<dbReference type="EMBL" id="JACOQL010000003">
    <property type="protein sequence ID" value="MBC9247477.1"/>
    <property type="molecule type" value="Genomic_DNA"/>
</dbReference>
<feature type="transmembrane region" description="Helical" evidence="9">
    <location>
        <begin position="133"/>
        <end position="150"/>
    </location>
</feature>
<keyword evidence="3" id="KW-1003">Cell membrane</keyword>
<dbReference type="AlphaFoldDB" id="A0A926J6Q2"/>
<evidence type="ECO:0000256" key="8">
    <source>
        <dbReference type="ARBA" id="ARBA00038436"/>
    </source>
</evidence>
<evidence type="ECO:0000256" key="4">
    <source>
        <dbReference type="ARBA" id="ARBA00022519"/>
    </source>
</evidence>
<protein>
    <recommendedName>
        <fullName evidence="9">TRAP transporter small permease protein</fullName>
    </recommendedName>
</protein>
<keyword evidence="6 9" id="KW-1133">Transmembrane helix</keyword>
<feature type="transmembrane region" description="Helical" evidence="9">
    <location>
        <begin position="46"/>
        <end position="68"/>
    </location>
</feature>
<comment type="function">
    <text evidence="9">Part of the tripartite ATP-independent periplasmic (TRAP) transport system.</text>
</comment>
<comment type="caution">
    <text evidence="11">The sequence shown here is derived from an EMBL/GenBank/DDBJ whole genome shotgun (WGS) entry which is preliminary data.</text>
</comment>
<gene>
    <name evidence="11" type="ORF">H4P12_12310</name>
</gene>
<dbReference type="Pfam" id="PF04290">
    <property type="entry name" value="DctQ"/>
    <property type="match status" value="1"/>
</dbReference>
<dbReference type="GO" id="GO:0022857">
    <property type="term" value="F:transmembrane transporter activity"/>
    <property type="evidence" value="ECO:0007669"/>
    <property type="project" value="UniProtKB-UniRule"/>
</dbReference>
<dbReference type="PANTHER" id="PTHR35011:SF2">
    <property type="entry name" value="2,3-DIKETO-L-GULONATE TRAP TRANSPORTER SMALL PERMEASE PROTEIN YIAM"/>
    <property type="match status" value="1"/>
</dbReference>